<keyword evidence="2" id="KW-1185">Reference proteome</keyword>
<organism evidence="1 2">
    <name type="scientific">Marchantia polymorpha</name>
    <name type="common">Common liverwort</name>
    <name type="synonym">Marchantia aquatica</name>
    <dbReference type="NCBI Taxonomy" id="3197"/>
    <lineage>
        <taxon>Eukaryota</taxon>
        <taxon>Viridiplantae</taxon>
        <taxon>Streptophyta</taxon>
        <taxon>Embryophyta</taxon>
        <taxon>Marchantiophyta</taxon>
        <taxon>Marchantiopsida</taxon>
        <taxon>Marchantiidae</taxon>
        <taxon>Marchantiales</taxon>
        <taxon>Marchantiaceae</taxon>
        <taxon>Marchantia</taxon>
    </lineage>
</organism>
<evidence type="ECO:0000313" key="2">
    <source>
        <dbReference type="Proteomes" id="UP000244005"/>
    </source>
</evidence>
<dbReference type="EMBL" id="KZ772729">
    <property type="protein sequence ID" value="PTQ37515.1"/>
    <property type="molecule type" value="Genomic_DNA"/>
</dbReference>
<gene>
    <name evidence="1" type="ORF">MARPO_0057s0116</name>
</gene>
<dbReference type="Proteomes" id="UP000244005">
    <property type="component" value="Unassembled WGS sequence"/>
</dbReference>
<dbReference type="Gramene" id="Mp7g05540.1">
    <property type="protein sequence ID" value="Mp7g05540.1.cds1"/>
    <property type="gene ID" value="Mp7g05540"/>
</dbReference>
<proteinExistence type="predicted"/>
<protein>
    <submittedName>
        <fullName evidence="1">Uncharacterized protein</fullName>
    </submittedName>
</protein>
<evidence type="ECO:0000313" key="1">
    <source>
        <dbReference type="EMBL" id="PTQ37515.1"/>
    </source>
</evidence>
<dbReference type="AlphaFoldDB" id="A0A2R6WUI6"/>
<sequence>MGGYWTYSLQDSNRQYFRGGSISVLYNTKLESSSNIECAVYFSGAKFGRGPMHCSPLHLSHKPSNGPPPAVTCSENVARLPFFSCVTLNSATVLGSLPGSMGRMNHYSRWST</sequence>
<name>A0A2R6WUI6_MARPO</name>
<accession>A0A2R6WUI6</accession>
<reference evidence="2" key="1">
    <citation type="journal article" date="2017" name="Cell">
        <title>Insights into land plant evolution garnered from the Marchantia polymorpha genome.</title>
        <authorList>
            <person name="Bowman J.L."/>
            <person name="Kohchi T."/>
            <person name="Yamato K.T."/>
            <person name="Jenkins J."/>
            <person name="Shu S."/>
            <person name="Ishizaki K."/>
            <person name="Yamaoka S."/>
            <person name="Nishihama R."/>
            <person name="Nakamura Y."/>
            <person name="Berger F."/>
            <person name="Adam C."/>
            <person name="Aki S.S."/>
            <person name="Althoff F."/>
            <person name="Araki T."/>
            <person name="Arteaga-Vazquez M.A."/>
            <person name="Balasubrmanian S."/>
            <person name="Barry K."/>
            <person name="Bauer D."/>
            <person name="Boehm C.R."/>
            <person name="Briginshaw L."/>
            <person name="Caballero-Perez J."/>
            <person name="Catarino B."/>
            <person name="Chen F."/>
            <person name="Chiyoda S."/>
            <person name="Chovatia M."/>
            <person name="Davies K.M."/>
            <person name="Delmans M."/>
            <person name="Demura T."/>
            <person name="Dierschke T."/>
            <person name="Dolan L."/>
            <person name="Dorantes-Acosta A.E."/>
            <person name="Eklund D.M."/>
            <person name="Florent S.N."/>
            <person name="Flores-Sandoval E."/>
            <person name="Fujiyama A."/>
            <person name="Fukuzawa H."/>
            <person name="Galik B."/>
            <person name="Grimanelli D."/>
            <person name="Grimwood J."/>
            <person name="Grossniklaus U."/>
            <person name="Hamada T."/>
            <person name="Haseloff J."/>
            <person name="Hetherington A.J."/>
            <person name="Higo A."/>
            <person name="Hirakawa Y."/>
            <person name="Hundley H.N."/>
            <person name="Ikeda Y."/>
            <person name="Inoue K."/>
            <person name="Inoue S.I."/>
            <person name="Ishida S."/>
            <person name="Jia Q."/>
            <person name="Kakita M."/>
            <person name="Kanazawa T."/>
            <person name="Kawai Y."/>
            <person name="Kawashima T."/>
            <person name="Kennedy M."/>
            <person name="Kinose K."/>
            <person name="Kinoshita T."/>
            <person name="Kohara Y."/>
            <person name="Koide E."/>
            <person name="Komatsu K."/>
            <person name="Kopischke S."/>
            <person name="Kubo M."/>
            <person name="Kyozuka J."/>
            <person name="Lagercrantz U."/>
            <person name="Lin S.S."/>
            <person name="Lindquist E."/>
            <person name="Lipzen A.M."/>
            <person name="Lu C.W."/>
            <person name="De Luna E."/>
            <person name="Martienssen R.A."/>
            <person name="Minamino N."/>
            <person name="Mizutani M."/>
            <person name="Mizutani M."/>
            <person name="Mochizuki N."/>
            <person name="Monte I."/>
            <person name="Mosher R."/>
            <person name="Nagasaki H."/>
            <person name="Nakagami H."/>
            <person name="Naramoto S."/>
            <person name="Nishitani K."/>
            <person name="Ohtani M."/>
            <person name="Okamoto T."/>
            <person name="Okumura M."/>
            <person name="Phillips J."/>
            <person name="Pollak B."/>
            <person name="Reinders A."/>
            <person name="Rovekamp M."/>
            <person name="Sano R."/>
            <person name="Sawa S."/>
            <person name="Schmid M.W."/>
            <person name="Shirakawa M."/>
            <person name="Solano R."/>
            <person name="Spunde A."/>
            <person name="Suetsugu N."/>
            <person name="Sugano S."/>
            <person name="Sugiyama A."/>
            <person name="Sun R."/>
            <person name="Suzuki Y."/>
            <person name="Takenaka M."/>
            <person name="Takezawa D."/>
            <person name="Tomogane H."/>
            <person name="Tsuzuki M."/>
            <person name="Ueda T."/>
            <person name="Umeda M."/>
            <person name="Ward J.M."/>
            <person name="Watanabe Y."/>
            <person name="Yazaki K."/>
            <person name="Yokoyama R."/>
            <person name="Yoshitake Y."/>
            <person name="Yotsui I."/>
            <person name="Zachgo S."/>
            <person name="Schmutz J."/>
        </authorList>
    </citation>
    <scope>NUCLEOTIDE SEQUENCE [LARGE SCALE GENOMIC DNA]</scope>
    <source>
        <strain evidence="2">Tak-1</strain>
    </source>
</reference>